<dbReference type="SUPFAM" id="SSF52540">
    <property type="entry name" value="P-loop containing nucleoside triphosphate hydrolases"/>
    <property type="match status" value="1"/>
</dbReference>
<comment type="similarity">
    <text evidence="1">Belongs to the small GTPase superfamily. Rab family.</text>
</comment>
<name>A0A4U5MRU3_STECR</name>
<reference evidence="4 5" key="2">
    <citation type="journal article" date="2019" name="G3 (Bethesda)">
        <title>Hybrid Assembly of the Genome of the Entomopathogenic Nematode Steinernema carpocapsae Identifies the X-Chromosome.</title>
        <authorList>
            <person name="Serra L."/>
            <person name="Macchietto M."/>
            <person name="Macias-Munoz A."/>
            <person name="McGill C.J."/>
            <person name="Rodriguez I.M."/>
            <person name="Rodriguez B."/>
            <person name="Murad R."/>
            <person name="Mortazavi A."/>
        </authorList>
    </citation>
    <scope>NUCLEOTIDE SEQUENCE [LARGE SCALE GENOMIC DNA]</scope>
    <source>
        <strain evidence="4 5">ALL</strain>
    </source>
</reference>
<proteinExistence type="inferred from homology"/>
<dbReference type="GO" id="GO:0005525">
    <property type="term" value="F:GTP binding"/>
    <property type="evidence" value="ECO:0007669"/>
    <property type="project" value="UniProtKB-KW"/>
</dbReference>
<evidence type="ECO:0000256" key="3">
    <source>
        <dbReference type="ARBA" id="ARBA00023134"/>
    </source>
</evidence>
<dbReference type="PANTHER" id="PTHR47981">
    <property type="entry name" value="RAB FAMILY"/>
    <property type="match status" value="1"/>
</dbReference>
<evidence type="ECO:0000313" key="5">
    <source>
        <dbReference type="Proteomes" id="UP000298663"/>
    </source>
</evidence>
<dbReference type="GO" id="GO:0090385">
    <property type="term" value="P:phagosome-lysosome fusion"/>
    <property type="evidence" value="ECO:0007669"/>
    <property type="project" value="TreeGrafter"/>
</dbReference>
<keyword evidence="3" id="KW-0342">GTP-binding</keyword>
<keyword evidence="5" id="KW-1185">Reference proteome</keyword>
<dbReference type="GO" id="GO:0008333">
    <property type="term" value="P:endosome to lysosome transport"/>
    <property type="evidence" value="ECO:0007669"/>
    <property type="project" value="TreeGrafter"/>
</dbReference>
<keyword evidence="2" id="KW-0547">Nucleotide-binding</keyword>
<evidence type="ECO:0000256" key="2">
    <source>
        <dbReference type="ARBA" id="ARBA00022741"/>
    </source>
</evidence>
<dbReference type="InterPro" id="IPR027417">
    <property type="entry name" value="P-loop_NTPase"/>
</dbReference>
<dbReference type="EMBL" id="AZBU02000006">
    <property type="protein sequence ID" value="TKR72417.1"/>
    <property type="molecule type" value="Genomic_DNA"/>
</dbReference>
<dbReference type="PROSITE" id="PS51419">
    <property type="entry name" value="RAB"/>
    <property type="match status" value="1"/>
</dbReference>
<dbReference type="GO" id="GO:0005770">
    <property type="term" value="C:late endosome"/>
    <property type="evidence" value="ECO:0007669"/>
    <property type="project" value="TreeGrafter"/>
</dbReference>
<dbReference type="Pfam" id="PF08477">
    <property type="entry name" value="Roc"/>
    <property type="match status" value="1"/>
</dbReference>
<dbReference type="GO" id="GO:0045335">
    <property type="term" value="C:phagocytic vesicle"/>
    <property type="evidence" value="ECO:0007669"/>
    <property type="project" value="TreeGrafter"/>
</dbReference>
<dbReference type="PANTHER" id="PTHR47981:SF39">
    <property type="entry name" value="RAS-RELATED PROTEIN RAB"/>
    <property type="match status" value="1"/>
</dbReference>
<dbReference type="Gene3D" id="3.40.50.300">
    <property type="entry name" value="P-loop containing nucleotide triphosphate hydrolases"/>
    <property type="match status" value="1"/>
</dbReference>
<accession>A0A4U5MRU3</accession>
<sequence>MALRTSVSHPTSIGASENSRKEFLFKILVIGDVGTGKSSIIRRYVHNLFNQHYKATIGVDFALKILLWDVDTLIRLQIWDISAVFWAGEREFRKD</sequence>
<dbReference type="Proteomes" id="UP000298663">
    <property type="component" value="Unassembled WGS sequence"/>
</dbReference>
<dbReference type="PRINTS" id="PR00449">
    <property type="entry name" value="RASTRNSFRMNG"/>
</dbReference>
<protein>
    <recommendedName>
        <fullName evidence="6">Ras-related protein Rab</fullName>
    </recommendedName>
</protein>
<organism evidence="4 5">
    <name type="scientific">Steinernema carpocapsae</name>
    <name type="common">Entomopathogenic nematode</name>
    <dbReference type="NCBI Taxonomy" id="34508"/>
    <lineage>
        <taxon>Eukaryota</taxon>
        <taxon>Metazoa</taxon>
        <taxon>Ecdysozoa</taxon>
        <taxon>Nematoda</taxon>
        <taxon>Chromadorea</taxon>
        <taxon>Rhabditida</taxon>
        <taxon>Tylenchina</taxon>
        <taxon>Panagrolaimomorpha</taxon>
        <taxon>Strongyloidoidea</taxon>
        <taxon>Steinernematidae</taxon>
        <taxon>Steinernema</taxon>
    </lineage>
</organism>
<evidence type="ECO:0000313" key="4">
    <source>
        <dbReference type="EMBL" id="TKR72417.1"/>
    </source>
</evidence>
<dbReference type="AlphaFoldDB" id="A0A4U5MRU3"/>
<reference evidence="4 5" key="1">
    <citation type="journal article" date="2015" name="Genome Biol.">
        <title>Comparative genomics of Steinernema reveals deeply conserved gene regulatory networks.</title>
        <authorList>
            <person name="Dillman A.R."/>
            <person name="Macchietto M."/>
            <person name="Porter C.F."/>
            <person name="Rogers A."/>
            <person name="Williams B."/>
            <person name="Antoshechkin I."/>
            <person name="Lee M.M."/>
            <person name="Goodwin Z."/>
            <person name="Lu X."/>
            <person name="Lewis E.E."/>
            <person name="Goodrich-Blair H."/>
            <person name="Stock S.P."/>
            <person name="Adams B.J."/>
            <person name="Sternberg P.W."/>
            <person name="Mortazavi A."/>
        </authorList>
    </citation>
    <scope>NUCLEOTIDE SEQUENCE [LARGE SCALE GENOMIC DNA]</scope>
    <source>
        <strain evidence="4 5">ALL</strain>
    </source>
</reference>
<dbReference type="SMART" id="SM00175">
    <property type="entry name" value="RAB"/>
    <property type="match status" value="1"/>
</dbReference>
<comment type="caution">
    <text evidence="4">The sequence shown here is derived from an EMBL/GenBank/DDBJ whole genome shotgun (WGS) entry which is preliminary data.</text>
</comment>
<evidence type="ECO:0008006" key="6">
    <source>
        <dbReference type="Google" id="ProtNLM"/>
    </source>
</evidence>
<dbReference type="GO" id="GO:0005764">
    <property type="term" value="C:lysosome"/>
    <property type="evidence" value="ECO:0007669"/>
    <property type="project" value="TreeGrafter"/>
</dbReference>
<gene>
    <name evidence="4" type="ORF">L596_019864</name>
</gene>
<dbReference type="STRING" id="34508.A0A4U5MRU3"/>
<dbReference type="OrthoDB" id="1436450at2759"/>
<evidence type="ECO:0000256" key="1">
    <source>
        <dbReference type="ARBA" id="ARBA00006270"/>
    </source>
</evidence>